<proteinExistence type="predicted"/>
<dbReference type="GO" id="GO:0005759">
    <property type="term" value="C:mitochondrial matrix"/>
    <property type="evidence" value="ECO:0007669"/>
    <property type="project" value="EnsemblFungi"/>
</dbReference>
<protein>
    <submittedName>
        <fullName evidence="1">LADA_0D07316g1_1</fullName>
    </submittedName>
</protein>
<evidence type="ECO:0000313" key="2">
    <source>
        <dbReference type="Proteomes" id="UP000190274"/>
    </source>
</evidence>
<name>A0A1G4J6P9_9SACH</name>
<reference evidence="1 2" key="1">
    <citation type="submission" date="2016-03" db="EMBL/GenBank/DDBJ databases">
        <authorList>
            <person name="Devillers H."/>
        </authorList>
    </citation>
    <scope>NUCLEOTIDE SEQUENCE [LARGE SCALE GENOMIC DNA]</scope>
    <source>
        <strain evidence="1">CBS 10888</strain>
    </source>
</reference>
<accession>A0A1G4J6P9</accession>
<dbReference type="EMBL" id="LT598454">
    <property type="protein sequence ID" value="SCU85407.1"/>
    <property type="molecule type" value="Genomic_DNA"/>
</dbReference>
<keyword evidence="2" id="KW-1185">Reference proteome</keyword>
<gene>
    <name evidence="1" type="ORF">LADA_0D07316G</name>
</gene>
<evidence type="ECO:0000313" key="1">
    <source>
        <dbReference type="EMBL" id="SCU85407.1"/>
    </source>
</evidence>
<dbReference type="OrthoDB" id="4064753at2759"/>
<dbReference type="Proteomes" id="UP000190274">
    <property type="component" value="Chromosome D"/>
</dbReference>
<dbReference type="AlphaFoldDB" id="A0A1G4J6P9"/>
<sequence>MRIYLASWASLSKASFVSRRSFERYNAMPSTVFQYFYQLQLKELRHGSSSCDIGSLFNKNSSFRRYKRKEWELLSMSKKRLYHALYFHFTKINYRTLSHEELAKRLEIPIPAASEYLLFRNQFKSRFDQVWEERKREKSSACLQKAHFRTGSLGLIRVSRRISRNLDDAEADLTRRFQDMCRECRRTWRDMVDDEQRAKIADKLGEERKNFEAIMKNEIQVLNELQGLLTTYLTNFDAIAHKALDFERRGASNCQERLDFLLAQNVKD</sequence>
<organism evidence="1 2">
    <name type="scientific">Lachancea dasiensis</name>
    <dbReference type="NCBI Taxonomy" id="1072105"/>
    <lineage>
        <taxon>Eukaryota</taxon>
        <taxon>Fungi</taxon>
        <taxon>Dikarya</taxon>
        <taxon>Ascomycota</taxon>
        <taxon>Saccharomycotina</taxon>
        <taxon>Saccharomycetes</taxon>
        <taxon>Saccharomycetales</taxon>
        <taxon>Saccharomycetaceae</taxon>
        <taxon>Lachancea</taxon>
    </lineage>
</organism>